<accession>A0A1G9I4W3</accession>
<proteinExistence type="predicted"/>
<dbReference type="OrthoDB" id="6157243at2"/>
<organism evidence="1 2">
    <name type="scientific">Franzmannia pantelleriensis</name>
    <dbReference type="NCBI Taxonomy" id="48727"/>
    <lineage>
        <taxon>Bacteria</taxon>
        <taxon>Pseudomonadati</taxon>
        <taxon>Pseudomonadota</taxon>
        <taxon>Gammaproteobacteria</taxon>
        <taxon>Oceanospirillales</taxon>
        <taxon>Halomonadaceae</taxon>
        <taxon>Franzmannia</taxon>
    </lineage>
</organism>
<dbReference type="PROSITE" id="PS51257">
    <property type="entry name" value="PROKAR_LIPOPROTEIN"/>
    <property type="match status" value="1"/>
</dbReference>
<dbReference type="EMBL" id="FNGH01000003">
    <property type="protein sequence ID" value="SDL20287.1"/>
    <property type="molecule type" value="Genomic_DNA"/>
</dbReference>
<protein>
    <recommendedName>
        <fullName evidence="3">WD40-like Beta Propeller Repeat</fullName>
    </recommendedName>
</protein>
<dbReference type="Proteomes" id="UP000199107">
    <property type="component" value="Unassembled WGS sequence"/>
</dbReference>
<dbReference type="SUPFAM" id="SSF82171">
    <property type="entry name" value="DPP6 N-terminal domain-like"/>
    <property type="match status" value="1"/>
</dbReference>
<dbReference type="STRING" id="48727.SAMN05192555_10369"/>
<dbReference type="RefSeq" id="WP_089657357.1">
    <property type="nucleotide sequence ID" value="NZ_FNGH01000003.1"/>
</dbReference>
<evidence type="ECO:0000313" key="2">
    <source>
        <dbReference type="Proteomes" id="UP000199107"/>
    </source>
</evidence>
<reference evidence="2" key="1">
    <citation type="submission" date="2016-10" db="EMBL/GenBank/DDBJ databases">
        <authorList>
            <person name="Varghese N."/>
            <person name="Submissions S."/>
        </authorList>
    </citation>
    <scope>NUCLEOTIDE SEQUENCE [LARGE SCALE GENOMIC DNA]</scope>
    <source>
        <strain evidence="2">AAP</strain>
    </source>
</reference>
<evidence type="ECO:0000313" key="1">
    <source>
        <dbReference type="EMBL" id="SDL20287.1"/>
    </source>
</evidence>
<dbReference type="AlphaFoldDB" id="A0A1G9I4W3"/>
<gene>
    <name evidence="1" type="ORF">SAMN05192555_10369</name>
</gene>
<keyword evidence="2" id="KW-1185">Reference proteome</keyword>
<name>A0A1G9I4W3_9GAMM</name>
<sequence length="208" mass="21830">MRIVSRGAAAGLVLAFAAGCSEPQPDASATASLTPLAVTDEAIRGADDGRLLDIGEVPSNIHIDDDAEFGAAQRFVAAELSPDESRIAVATQGAAHAAGWLLAVEDGTLHPAAFQYGGEVEPGPWRDDGAYVVFALEGPAPSRTLVIVEGDAVGETVEANARPVRIPEHAESIPAESEYRVTEWHDDSLLFDVDGESYRLDPASGEVR</sequence>
<evidence type="ECO:0008006" key="3">
    <source>
        <dbReference type="Google" id="ProtNLM"/>
    </source>
</evidence>